<evidence type="ECO:0000256" key="6">
    <source>
        <dbReference type="ARBA" id="ARBA00022840"/>
    </source>
</evidence>
<dbReference type="InterPro" id="IPR004604">
    <property type="entry name" value="DNA_recomb/repair_RecN"/>
</dbReference>
<protein>
    <recommendedName>
        <fullName evidence="3 9">DNA repair protein RecN</fullName>
    </recommendedName>
    <alternativeName>
        <fullName evidence="8 9">Recombination protein N</fullName>
    </alternativeName>
</protein>
<proteinExistence type="inferred from homology"/>
<reference evidence="12 13" key="1">
    <citation type="submission" date="2010-08" db="EMBL/GenBank/DDBJ databases">
        <authorList>
            <person name="Weinstock G."/>
            <person name="Sodergren E."/>
            <person name="Clifton S."/>
            <person name="Fulton L."/>
            <person name="Fulton B."/>
            <person name="Courtney L."/>
            <person name="Fronick C."/>
            <person name="Harrison M."/>
            <person name="Strong C."/>
            <person name="Farmer C."/>
            <person name="Delahaunty K."/>
            <person name="Markovic C."/>
            <person name="Hall O."/>
            <person name="Minx P."/>
            <person name="Tomlinson C."/>
            <person name="Mitreva M."/>
            <person name="Hou S."/>
            <person name="Chen J."/>
            <person name="Wollam A."/>
            <person name="Pepin K.H."/>
            <person name="Johnson M."/>
            <person name="Bhonagiri V."/>
            <person name="Zhang X."/>
            <person name="Suruliraj S."/>
            <person name="Warren W."/>
            <person name="Chinwalla A."/>
            <person name="Mardis E.R."/>
            <person name="Wilson R.K."/>
        </authorList>
    </citation>
    <scope>NUCLEOTIDE SEQUENCE [LARGE SCALE GENOMIC DNA]</scope>
    <source>
        <strain evidence="12 13">F0359</strain>
    </source>
</reference>
<evidence type="ECO:0000256" key="1">
    <source>
        <dbReference type="ARBA" id="ARBA00003618"/>
    </source>
</evidence>
<dbReference type="HOGENOM" id="CLU_018297_3_1_9"/>
<dbReference type="PANTHER" id="PTHR11059:SF0">
    <property type="entry name" value="DNA REPAIR PROTEIN RECN"/>
    <property type="match status" value="1"/>
</dbReference>
<evidence type="ECO:0000256" key="10">
    <source>
        <dbReference type="SAM" id="Coils"/>
    </source>
</evidence>
<evidence type="ECO:0000256" key="5">
    <source>
        <dbReference type="ARBA" id="ARBA00022763"/>
    </source>
</evidence>
<feature type="domain" description="RecF/RecN/SMC N-terminal" evidence="11">
    <location>
        <begin position="1"/>
        <end position="513"/>
    </location>
</feature>
<keyword evidence="6" id="KW-0067">ATP-binding</keyword>
<keyword evidence="5 9" id="KW-0227">DNA damage</keyword>
<dbReference type="CDD" id="cd03241">
    <property type="entry name" value="ABC_RecN"/>
    <property type="match status" value="2"/>
</dbReference>
<dbReference type="NCBIfam" id="TIGR00634">
    <property type="entry name" value="recN"/>
    <property type="match status" value="1"/>
</dbReference>
<keyword evidence="7 9" id="KW-0234">DNA repair</keyword>
<evidence type="ECO:0000313" key="12">
    <source>
        <dbReference type="EMBL" id="EFQ03376.1"/>
    </source>
</evidence>
<dbReference type="OrthoDB" id="9806954at2"/>
<keyword evidence="4" id="KW-0547">Nucleotide-binding</keyword>
<dbReference type="Gene3D" id="3.40.50.300">
    <property type="entry name" value="P-loop containing nucleotide triphosphate hydrolases"/>
    <property type="match status" value="2"/>
</dbReference>
<dbReference type="Pfam" id="PF02463">
    <property type="entry name" value="SMC_N"/>
    <property type="match status" value="1"/>
</dbReference>
<dbReference type="GO" id="GO:0006281">
    <property type="term" value="P:DNA repair"/>
    <property type="evidence" value="ECO:0007669"/>
    <property type="project" value="UniProtKB-KW"/>
</dbReference>
<dbReference type="GO" id="GO:0043590">
    <property type="term" value="C:bacterial nucleoid"/>
    <property type="evidence" value="ECO:0007669"/>
    <property type="project" value="TreeGrafter"/>
</dbReference>
<evidence type="ECO:0000256" key="2">
    <source>
        <dbReference type="ARBA" id="ARBA00009441"/>
    </source>
</evidence>
<evidence type="ECO:0000256" key="7">
    <source>
        <dbReference type="ARBA" id="ARBA00023204"/>
    </source>
</evidence>
<dbReference type="Proteomes" id="UP000003195">
    <property type="component" value="Unassembled WGS sequence"/>
</dbReference>
<evidence type="ECO:0000256" key="4">
    <source>
        <dbReference type="ARBA" id="ARBA00022741"/>
    </source>
</evidence>
<comment type="similarity">
    <text evidence="2 9">Belongs to the RecN family.</text>
</comment>
<dbReference type="GO" id="GO:0009432">
    <property type="term" value="P:SOS response"/>
    <property type="evidence" value="ECO:0007669"/>
    <property type="project" value="TreeGrafter"/>
</dbReference>
<evidence type="ECO:0000259" key="11">
    <source>
        <dbReference type="Pfam" id="PF02463"/>
    </source>
</evidence>
<sequence length="561" mass="62545">MLQSLHIENFALIEDIYLSFTDGVTVFTGETGAGKSILLDAIGMLAGKRASASFVRSGAEAFLVEGAFFLPSGNEGLVAFLEEQHIDTSDGEIIISRRFYRNGRGSVLVNGTLVPLATVRKLGLYLVDIHGQYDSRLIFDTAYHVRLLDSFTEGTCRCRTAYDKTYKTWKNLCRERDDLEHDESEKMRLLGILDFQIQEIEEAKLTKGEDEKLEADIRTASHAEHITEGLQTAMAAMDGSERRQGMTDGIAEIRRSLLKNASYDPRFEVMAAKAEALSYELEELRDEISSYADGMSFDGPALDRMQSRLATIEKLKRKYGFSVEDILAFAEKAKADREKLSDSENALADLNKQISSCEKQLRQEGDDLFQARLEAADLFKEKTEDILHRLGLENSRISFRIEPMEAISLSGAASVELWFSANRGETEQPLAEVASGGEVSRIALALKSIFREKYTDRTVVFDEIDVGISGETGLQVAAQMGRLGRMGQVFCITHLPQTAAIADSHYFLYKEEKEGRTVTQVRNLDKEAHVKDIARIFSGDDTSEAGMQAAEEIIRKVKGRA</sequence>
<dbReference type="RefSeq" id="WP_006943211.1">
    <property type="nucleotide sequence ID" value="NZ_GL538212.1"/>
</dbReference>
<feature type="coiled-coil region" evidence="10">
    <location>
        <begin position="333"/>
        <end position="367"/>
    </location>
</feature>
<evidence type="ECO:0000256" key="9">
    <source>
        <dbReference type="PIRNR" id="PIRNR003128"/>
    </source>
</evidence>
<name>E2ZEA2_9FIRM</name>
<dbReference type="STRING" id="706434.HMPREF9429_01804"/>
<keyword evidence="10" id="KW-0175">Coiled coil</keyword>
<dbReference type="GO" id="GO:0006310">
    <property type="term" value="P:DNA recombination"/>
    <property type="evidence" value="ECO:0007669"/>
    <property type="project" value="InterPro"/>
</dbReference>
<comment type="function">
    <text evidence="1 9">May be involved in recombinational repair of damaged DNA.</text>
</comment>
<comment type="caution">
    <text evidence="12">The sequence shown here is derived from an EMBL/GenBank/DDBJ whole genome shotgun (WGS) entry which is preliminary data.</text>
</comment>
<evidence type="ECO:0000256" key="3">
    <source>
        <dbReference type="ARBA" id="ARBA00021315"/>
    </source>
</evidence>
<dbReference type="EMBL" id="AECS01000049">
    <property type="protein sequence ID" value="EFQ03376.1"/>
    <property type="molecule type" value="Genomic_DNA"/>
</dbReference>
<dbReference type="PIRSF" id="PIRSF003128">
    <property type="entry name" value="RecN"/>
    <property type="match status" value="1"/>
</dbReference>
<evidence type="ECO:0000313" key="13">
    <source>
        <dbReference type="Proteomes" id="UP000003195"/>
    </source>
</evidence>
<evidence type="ECO:0000256" key="8">
    <source>
        <dbReference type="ARBA" id="ARBA00033408"/>
    </source>
</evidence>
<keyword evidence="13" id="KW-1185">Reference proteome</keyword>
<dbReference type="GO" id="GO:0005524">
    <property type="term" value="F:ATP binding"/>
    <property type="evidence" value="ECO:0007669"/>
    <property type="project" value="UniProtKB-KW"/>
</dbReference>
<accession>E2ZEA2</accession>
<dbReference type="AlphaFoldDB" id="E2ZEA2"/>
<dbReference type="eggNOG" id="COG0497">
    <property type="taxonomic scope" value="Bacteria"/>
</dbReference>
<dbReference type="InterPro" id="IPR027417">
    <property type="entry name" value="P-loop_NTPase"/>
</dbReference>
<dbReference type="PANTHER" id="PTHR11059">
    <property type="entry name" value="DNA REPAIR PROTEIN RECN"/>
    <property type="match status" value="1"/>
</dbReference>
<gene>
    <name evidence="12" type="primary">recN</name>
    <name evidence="12" type="ORF">HMPREF9429_01804</name>
</gene>
<organism evidence="12 13">
    <name type="scientific">Megasphaera micronuciformis F0359</name>
    <dbReference type="NCBI Taxonomy" id="706434"/>
    <lineage>
        <taxon>Bacteria</taxon>
        <taxon>Bacillati</taxon>
        <taxon>Bacillota</taxon>
        <taxon>Negativicutes</taxon>
        <taxon>Veillonellales</taxon>
        <taxon>Veillonellaceae</taxon>
        <taxon>Megasphaera</taxon>
    </lineage>
</organism>
<dbReference type="InterPro" id="IPR003395">
    <property type="entry name" value="RecF/RecN/SMC_N"/>
</dbReference>
<dbReference type="SUPFAM" id="SSF52540">
    <property type="entry name" value="P-loop containing nucleoside triphosphate hydrolases"/>
    <property type="match status" value="1"/>
</dbReference>